<proteinExistence type="predicted"/>
<sequence length="125" mass="13279">MNRETTQCATKTENPVEVLGAALDAAVSPLRHLDDPTGPRPVPGEAVNRVLRVFVGTTKPVQAQLAALAHADPHGAVAKALLHVRRAFGHFCADDGLAEGRAELLAARACLEAPSPIPQPRDQRR</sequence>
<keyword evidence="2" id="KW-1185">Reference proteome</keyword>
<accession>A0A9X2VSG9</accession>
<gene>
    <name evidence="1" type="ORF">NZH93_34630</name>
</gene>
<dbReference type="Proteomes" id="UP001141259">
    <property type="component" value="Unassembled WGS sequence"/>
</dbReference>
<dbReference type="RefSeq" id="WP_259627500.1">
    <property type="nucleotide sequence ID" value="NZ_JANYMP010000021.1"/>
</dbReference>
<reference evidence="1" key="1">
    <citation type="submission" date="2022-08" db="EMBL/GenBank/DDBJ databases">
        <authorList>
            <person name="Tistechok S."/>
            <person name="Samborskyy M."/>
            <person name="Roman I."/>
        </authorList>
    </citation>
    <scope>NUCLEOTIDE SEQUENCE</scope>
    <source>
        <strain evidence="1">DSM 103496</strain>
    </source>
</reference>
<comment type="caution">
    <text evidence="1">The sequence shown here is derived from an EMBL/GenBank/DDBJ whole genome shotgun (WGS) entry which is preliminary data.</text>
</comment>
<organism evidence="1 2">
    <name type="scientific">Umezawaea endophytica</name>
    <dbReference type="NCBI Taxonomy" id="1654476"/>
    <lineage>
        <taxon>Bacteria</taxon>
        <taxon>Bacillati</taxon>
        <taxon>Actinomycetota</taxon>
        <taxon>Actinomycetes</taxon>
        <taxon>Pseudonocardiales</taxon>
        <taxon>Pseudonocardiaceae</taxon>
        <taxon>Umezawaea</taxon>
    </lineage>
</organism>
<dbReference type="EMBL" id="JANYMP010000021">
    <property type="protein sequence ID" value="MCS7482016.1"/>
    <property type="molecule type" value="Genomic_DNA"/>
</dbReference>
<evidence type="ECO:0000313" key="1">
    <source>
        <dbReference type="EMBL" id="MCS7482016.1"/>
    </source>
</evidence>
<name>A0A9X2VSG9_9PSEU</name>
<evidence type="ECO:0000313" key="2">
    <source>
        <dbReference type="Proteomes" id="UP001141259"/>
    </source>
</evidence>
<dbReference type="AlphaFoldDB" id="A0A9X2VSG9"/>
<protein>
    <submittedName>
        <fullName evidence="1">Uncharacterized protein</fullName>
    </submittedName>
</protein>